<protein>
    <submittedName>
        <fullName evidence="1">Uncharacterized protein</fullName>
    </submittedName>
</protein>
<sequence>MEHYMMRLGAGGGQQLSRVEPIPDRRSRFWQMDAHAQPGARIDLICPQPRRASRPPFLMDSLNRPSPKPNGALPVYRADSACDILDLILNKNDPDVDTDSSSQAGFFCGSPPVRTNNPVIHDPLFGKKTPSFSPLGSSFGKMGAGRVEVGSPSCGASSPKVRIEGFACGNKEPTNCAVTFA</sequence>
<accession>A0A8T0UR60</accession>
<reference evidence="1" key="1">
    <citation type="submission" date="2020-05" db="EMBL/GenBank/DDBJ databases">
        <title>WGS assembly of Panicum virgatum.</title>
        <authorList>
            <person name="Lovell J.T."/>
            <person name="Jenkins J."/>
            <person name="Shu S."/>
            <person name="Juenger T.E."/>
            <person name="Schmutz J."/>
        </authorList>
    </citation>
    <scope>NUCLEOTIDE SEQUENCE</scope>
    <source>
        <strain evidence="1">AP13</strain>
    </source>
</reference>
<organism evidence="1 2">
    <name type="scientific">Panicum virgatum</name>
    <name type="common">Blackwell switchgrass</name>
    <dbReference type="NCBI Taxonomy" id="38727"/>
    <lineage>
        <taxon>Eukaryota</taxon>
        <taxon>Viridiplantae</taxon>
        <taxon>Streptophyta</taxon>
        <taxon>Embryophyta</taxon>
        <taxon>Tracheophyta</taxon>
        <taxon>Spermatophyta</taxon>
        <taxon>Magnoliopsida</taxon>
        <taxon>Liliopsida</taxon>
        <taxon>Poales</taxon>
        <taxon>Poaceae</taxon>
        <taxon>PACMAD clade</taxon>
        <taxon>Panicoideae</taxon>
        <taxon>Panicodae</taxon>
        <taxon>Paniceae</taxon>
        <taxon>Panicinae</taxon>
        <taxon>Panicum</taxon>
        <taxon>Panicum sect. Hiantes</taxon>
    </lineage>
</organism>
<dbReference type="PANTHER" id="PTHR33384:SF27">
    <property type="entry name" value="OS05G0102500 PROTEIN"/>
    <property type="match status" value="1"/>
</dbReference>
<keyword evidence="2" id="KW-1185">Reference proteome</keyword>
<proteinExistence type="predicted"/>
<dbReference type="EMBL" id="CM029041">
    <property type="protein sequence ID" value="KAG2625170.1"/>
    <property type="molecule type" value="Genomic_DNA"/>
</dbReference>
<comment type="caution">
    <text evidence="1">The sequence shown here is derived from an EMBL/GenBank/DDBJ whole genome shotgun (WGS) entry which is preliminary data.</text>
</comment>
<dbReference type="PANTHER" id="PTHR33384">
    <property type="entry name" value="EXPRESSED PROTEIN"/>
    <property type="match status" value="1"/>
</dbReference>
<evidence type="ECO:0000313" key="1">
    <source>
        <dbReference type="EMBL" id="KAG2625170.1"/>
    </source>
</evidence>
<dbReference type="OrthoDB" id="1917254at2759"/>
<evidence type="ECO:0000313" key="2">
    <source>
        <dbReference type="Proteomes" id="UP000823388"/>
    </source>
</evidence>
<dbReference type="Proteomes" id="UP000823388">
    <property type="component" value="Chromosome 3K"/>
</dbReference>
<gene>
    <name evidence="1" type="ORF">PVAP13_3KG200400</name>
</gene>
<name>A0A8T0UR60_PANVG</name>
<dbReference type="AlphaFoldDB" id="A0A8T0UR60"/>